<evidence type="ECO:0000256" key="11">
    <source>
        <dbReference type="PIRSR" id="PIRSR600269-50"/>
    </source>
</evidence>
<evidence type="ECO:0000256" key="10">
    <source>
        <dbReference type="ARBA" id="ARBA00023211"/>
    </source>
</evidence>
<accession>A0A2X0MEY2</accession>
<proteinExistence type="inferred from homology"/>
<dbReference type="SUPFAM" id="SSF54416">
    <property type="entry name" value="Amine oxidase N-terminal region"/>
    <property type="match status" value="2"/>
</dbReference>
<evidence type="ECO:0000256" key="5">
    <source>
        <dbReference type="ARBA" id="ARBA00011738"/>
    </source>
</evidence>
<comment type="cofactor">
    <cofactor evidence="3">
        <name>Zn(2+)</name>
        <dbReference type="ChEBI" id="CHEBI:29105"/>
    </cofactor>
</comment>
<dbReference type="PANTHER" id="PTHR10638">
    <property type="entry name" value="COPPER AMINE OXIDASE"/>
    <property type="match status" value="1"/>
</dbReference>
<keyword evidence="10" id="KW-0464">Manganese</keyword>
<evidence type="ECO:0000256" key="3">
    <source>
        <dbReference type="ARBA" id="ARBA00001947"/>
    </source>
</evidence>
<dbReference type="InterPro" id="IPR000269">
    <property type="entry name" value="Cu_amine_oxidase"/>
</dbReference>
<name>A0A2X0MEY2_9BASI</name>
<dbReference type="InterPro" id="IPR015798">
    <property type="entry name" value="Cu_amine_oxidase_C"/>
</dbReference>
<dbReference type="Proteomes" id="UP000249464">
    <property type="component" value="Unassembled WGS sequence"/>
</dbReference>
<evidence type="ECO:0000256" key="9">
    <source>
        <dbReference type="ARBA" id="ARBA00023008"/>
    </source>
</evidence>
<evidence type="ECO:0000256" key="13">
    <source>
        <dbReference type="RuleBase" id="RU000672"/>
    </source>
</evidence>
<evidence type="ECO:0000256" key="7">
    <source>
        <dbReference type="ARBA" id="ARBA00022772"/>
    </source>
</evidence>
<reference evidence="17 18" key="1">
    <citation type="submission" date="2016-11" db="EMBL/GenBank/DDBJ databases">
        <authorList>
            <person name="Jaros S."/>
            <person name="Januszkiewicz K."/>
            <person name="Wedrychowicz H."/>
        </authorList>
    </citation>
    <scope>NUCLEOTIDE SEQUENCE [LARGE SCALE GENOMIC DNA]</scope>
</reference>
<dbReference type="InterPro" id="IPR015802">
    <property type="entry name" value="Cu_amine_oxidase_N3"/>
</dbReference>
<dbReference type="GO" id="GO:0005507">
    <property type="term" value="F:copper ion binding"/>
    <property type="evidence" value="ECO:0007669"/>
    <property type="project" value="InterPro"/>
</dbReference>
<evidence type="ECO:0000256" key="1">
    <source>
        <dbReference type="ARBA" id="ARBA00001935"/>
    </source>
</evidence>
<evidence type="ECO:0000256" key="4">
    <source>
        <dbReference type="ARBA" id="ARBA00007983"/>
    </source>
</evidence>
<gene>
    <name evidence="17" type="primary">BQ5605_C005g03310</name>
    <name evidence="17" type="ORF">BQ5605_C005G03310</name>
</gene>
<feature type="domain" description="Copper amine oxidase catalytic" evidence="15">
    <location>
        <begin position="290"/>
        <end position="726"/>
    </location>
</feature>
<evidence type="ECO:0000313" key="18">
    <source>
        <dbReference type="Proteomes" id="UP000249464"/>
    </source>
</evidence>
<evidence type="ECO:0000256" key="2">
    <source>
        <dbReference type="ARBA" id="ARBA00001936"/>
    </source>
</evidence>
<evidence type="ECO:0000259" key="15">
    <source>
        <dbReference type="Pfam" id="PF01179"/>
    </source>
</evidence>
<dbReference type="Gene3D" id="3.10.450.40">
    <property type="match status" value="2"/>
</dbReference>
<dbReference type="Pfam" id="PF01179">
    <property type="entry name" value="Cu_amine_oxid"/>
    <property type="match status" value="1"/>
</dbReference>
<dbReference type="PROSITE" id="PS01164">
    <property type="entry name" value="COPPER_AMINE_OXID_1"/>
    <property type="match status" value="1"/>
</dbReference>
<comment type="cofactor">
    <cofactor evidence="13">
        <name>Cu cation</name>
        <dbReference type="ChEBI" id="CHEBI:23378"/>
    </cofactor>
    <text evidence="13">Contains 1 topaquinone per subunit.</text>
</comment>
<evidence type="ECO:0000256" key="12">
    <source>
        <dbReference type="PIRSR" id="PIRSR600269-51"/>
    </source>
</evidence>
<keyword evidence="18" id="KW-1185">Reference proteome</keyword>
<comment type="PTM">
    <text evidence="12 13">Topaquinone (TPQ) is generated by copper-dependent autoxidation of a specific tyrosyl residue.</text>
</comment>
<dbReference type="GO" id="GO:0008131">
    <property type="term" value="F:primary methylamine oxidase activity"/>
    <property type="evidence" value="ECO:0007669"/>
    <property type="project" value="InterPro"/>
</dbReference>
<comment type="cofactor">
    <cofactor evidence="1">
        <name>Cu cation</name>
        <dbReference type="ChEBI" id="CHEBI:23378"/>
    </cofactor>
</comment>
<organism evidence="17 18">
    <name type="scientific">Microbotryum silenes-dioicae</name>
    <dbReference type="NCBI Taxonomy" id="796604"/>
    <lineage>
        <taxon>Eukaryota</taxon>
        <taxon>Fungi</taxon>
        <taxon>Dikarya</taxon>
        <taxon>Basidiomycota</taxon>
        <taxon>Pucciniomycotina</taxon>
        <taxon>Microbotryomycetes</taxon>
        <taxon>Microbotryales</taxon>
        <taxon>Microbotryaceae</taxon>
        <taxon>Microbotryum</taxon>
    </lineage>
</organism>
<evidence type="ECO:0000256" key="6">
    <source>
        <dbReference type="ARBA" id="ARBA00022723"/>
    </source>
</evidence>
<evidence type="ECO:0000313" key="17">
    <source>
        <dbReference type="EMBL" id="SGY73641.1"/>
    </source>
</evidence>
<feature type="domain" description="Copper amine oxidase N3-terminal" evidence="16">
    <location>
        <begin position="130"/>
        <end position="222"/>
    </location>
</feature>
<dbReference type="Pfam" id="PF02728">
    <property type="entry name" value="Cu_amine_oxidN3"/>
    <property type="match status" value="1"/>
</dbReference>
<feature type="active site" description="Proton acceptor" evidence="11">
    <location>
        <position position="379"/>
    </location>
</feature>
<protein>
    <recommendedName>
        <fullName evidence="13">Amine oxidase</fullName>
        <ecNumber evidence="13">1.4.3.-</ecNumber>
    </recommendedName>
</protein>
<dbReference type="InterPro" id="IPR049948">
    <property type="entry name" value="Cu_Am_ox_TPQ-bd"/>
</dbReference>
<dbReference type="GO" id="GO:0048038">
    <property type="term" value="F:quinone binding"/>
    <property type="evidence" value="ECO:0007669"/>
    <property type="project" value="InterPro"/>
</dbReference>
<dbReference type="GO" id="GO:0009308">
    <property type="term" value="P:amine metabolic process"/>
    <property type="evidence" value="ECO:0007669"/>
    <property type="project" value="UniProtKB-UniRule"/>
</dbReference>
<feature type="compositionally biased region" description="Polar residues" evidence="14">
    <location>
        <begin position="230"/>
        <end position="240"/>
    </location>
</feature>
<dbReference type="InterPro" id="IPR036460">
    <property type="entry name" value="Cu_amine_oxidase_C_sf"/>
</dbReference>
<comment type="subunit">
    <text evidence="5">Homodimer.</text>
</comment>
<comment type="similarity">
    <text evidence="4 13">Belongs to the copper/topaquinone oxidase family.</text>
</comment>
<keyword evidence="9 13" id="KW-0186">Copper</keyword>
<dbReference type="EMBL" id="FQNC01000047">
    <property type="protein sequence ID" value="SGY73641.1"/>
    <property type="molecule type" value="Genomic_DNA"/>
</dbReference>
<keyword evidence="8 13" id="KW-0560">Oxidoreductase</keyword>
<dbReference type="STRING" id="796604.A0A2X0MEY2"/>
<dbReference type="Gene3D" id="2.70.98.20">
    <property type="entry name" value="Copper amine oxidase, catalytic domain"/>
    <property type="match status" value="1"/>
</dbReference>
<sequence length="750" mass="83804">MPSVEAISSAPGAGGARTKAHPLDPLTVVEIQLVSAAFKNEMFQRGVLNVKSCHVDLVEPPKLEVIAYLGISTSPTDVSPVSSGVMPKRRAEAALIDTLTGDVYVLTAEIVAGTKAIVEKVEKLPEGVQPAITNEEMTQSEEVVRNDPEVIRLCAEVGVKKEQIMCDCWSIGYEHRFGKGVRLQQAFVYARLGADEHLYAHPLDFNCVVDTNAGKILKIDFAPHRTSATAPNALSGTTAPHTVEGDSFKNSGRDRIPPPLERHDYLPDLIREKAQSEGRDWDVRQDLKPLHVQQPEGVSFEIKGNRIKWQNWDMHIGFNVGIWRRETWYPRQGIVLNHVQHFDREEGRYRPIMYRASFAEMVVPYAAPEWPHPRKFAFDVGEYGIGMMANSLTLGCDCLGSIHYLDAVMSGHDGQPIKLDRAVCIHEEDDGLLWKHTDFRPGGRAHSVRSRKLIIQMICTVANYEYLFAWGFKQDGTMELEIKLTGILNTYLLAQGEEAEAFGTQVAPRIVAHHHQHIFCLRLDPMIDGLNNSIVETEIHPLEAPTGSDENWAGNGFEARKRVLQTTKEGARLADAPSSRMWSFINQDKKHYSTGTAAGYKLMCKDFPPLLAKEDSLVARRATFAKKNLWVTPFVDGQFFPAGKYPTQSFEAPEDSLEFWIKDDKPIVQKDIVIWVSFGVTHLPRAEDFPVSFIGLTTSCYNPIVPAEHVLLQLKPVNFFRANPSLDIPASSDARSVMALPQNAGNERCH</sequence>
<feature type="modified residue" description="2',4',5'-topaquinone" evidence="12">
    <location>
        <position position="464"/>
    </location>
</feature>
<evidence type="ECO:0000256" key="14">
    <source>
        <dbReference type="SAM" id="MobiDB-lite"/>
    </source>
</evidence>
<dbReference type="SUPFAM" id="SSF49998">
    <property type="entry name" value="Amine oxidase catalytic domain"/>
    <property type="match status" value="1"/>
</dbReference>
<evidence type="ECO:0000259" key="16">
    <source>
        <dbReference type="Pfam" id="PF02728"/>
    </source>
</evidence>
<feature type="region of interest" description="Disordered" evidence="14">
    <location>
        <begin position="230"/>
        <end position="257"/>
    </location>
</feature>
<comment type="cofactor">
    <cofactor evidence="2">
        <name>Mn(2+)</name>
        <dbReference type="ChEBI" id="CHEBI:29035"/>
    </cofactor>
</comment>
<dbReference type="AlphaFoldDB" id="A0A2X0MEY2"/>
<keyword evidence="7 11" id="KW-0801">TPQ</keyword>
<evidence type="ECO:0000256" key="8">
    <source>
        <dbReference type="ARBA" id="ARBA00023002"/>
    </source>
</evidence>
<feature type="compositionally biased region" description="Basic and acidic residues" evidence="14">
    <location>
        <begin position="243"/>
        <end position="257"/>
    </location>
</feature>
<dbReference type="InterPro" id="IPR016182">
    <property type="entry name" value="Cu_amine_oxidase_N-reg"/>
</dbReference>
<dbReference type="PANTHER" id="PTHR10638:SF86">
    <property type="entry name" value="COPPER AMINE OXIDASE 1-RELATED"/>
    <property type="match status" value="1"/>
</dbReference>
<keyword evidence="6 13" id="KW-0479">Metal-binding</keyword>
<feature type="active site" description="Schiff-base intermediate with substrate; via topaquinone" evidence="11">
    <location>
        <position position="464"/>
    </location>
</feature>
<dbReference type="EC" id="1.4.3.-" evidence="13"/>